<dbReference type="Proteomes" id="UP000316270">
    <property type="component" value="Chromosome 6"/>
</dbReference>
<organism evidence="5 6">
    <name type="scientific">Venturia effusa</name>
    <dbReference type="NCBI Taxonomy" id="50376"/>
    <lineage>
        <taxon>Eukaryota</taxon>
        <taxon>Fungi</taxon>
        <taxon>Dikarya</taxon>
        <taxon>Ascomycota</taxon>
        <taxon>Pezizomycotina</taxon>
        <taxon>Dothideomycetes</taxon>
        <taxon>Pleosporomycetidae</taxon>
        <taxon>Venturiales</taxon>
        <taxon>Venturiaceae</taxon>
        <taxon>Venturia</taxon>
    </lineage>
</organism>
<proteinExistence type="predicted"/>
<evidence type="ECO:0000256" key="1">
    <source>
        <dbReference type="ARBA" id="ARBA00022737"/>
    </source>
</evidence>
<dbReference type="InterPro" id="IPR002110">
    <property type="entry name" value="Ankyrin_rpt"/>
</dbReference>
<name>A0A517L794_9PEZI</name>
<keyword evidence="3" id="KW-0175">Coiled coil</keyword>
<evidence type="ECO:0000256" key="3">
    <source>
        <dbReference type="SAM" id="Coils"/>
    </source>
</evidence>
<feature type="coiled-coil region" evidence="3">
    <location>
        <begin position="533"/>
        <end position="560"/>
    </location>
</feature>
<feature type="compositionally biased region" description="Acidic residues" evidence="4">
    <location>
        <begin position="251"/>
        <end position="270"/>
    </location>
</feature>
<keyword evidence="1" id="KW-0677">Repeat</keyword>
<dbReference type="EMBL" id="CP042190">
    <property type="protein sequence ID" value="QDS71502.1"/>
    <property type="molecule type" value="Genomic_DNA"/>
</dbReference>
<gene>
    <name evidence="5" type="ORF">FKW77_004701</name>
</gene>
<dbReference type="Gene3D" id="1.25.40.20">
    <property type="entry name" value="Ankyrin repeat-containing domain"/>
    <property type="match status" value="1"/>
</dbReference>
<keyword evidence="6" id="KW-1185">Reference proteome</keyword>
<dbReference type="Pfam" id="PF12796">
    <property type="entry name" value="Ank_2"/>
    <property type="match status" value="1"/>
</dbReference>
<reference evidence="5 6" key="1">
    <citation type="submission" date="2019-07" db="EMBL/GenBank/DDBJ databases">
        <title>Finished genome of Venturia effusa.</title>
        <authorList>
            <person name="Young C.A."/>
            <person name="Cox M.P."/>
            <person name="Ganley A.R.D."/>
            <person name="David W.J."/>
        </authorList>
    </citation>
    <scope>NUCLEOTIDE SEQUENCE [LARGE SCALE GENOMIC DNA]</scope>
    <source>
        <strain evidence="6">albino</strain>
    </source>
</reference>
<dbReference type="SUPFAM" id="SSF48403">
    <property type="entry name" value="Ankyrin repeat"/>
    <property type="match status" value="1"/>
</dbReference>
<dbReference type="OrthoDB" id="3182339at2759"/>
<keyword evidence="2" id="KW-0040">ANK repeat</keyword>
<dbReference type="AlphaFoldDB" id="A0A517L794"/>
<protein>
    <submittedName>
        <fullName evidence="5">Uncharacterized protein</fullName>
    </submittedName>
</protein>
<evidence type="ECO:0000256" key="4">
    <source>
        <dbReference type="SAM" id="MobiDB-lite"/>
    </source>
</evidence>
<dbReference type="STRING" id="50376.A0A517L794"/>
<dbReference type="SMART" id="SM00248">
    <property type="entry name" value="ANK"/>
    <property type="match status" value="3"/>
</dbReference>
<evidence type="ECO:0000313" key="6">
    <source>
        <dbReference type="Proteomes" id="UP000316270"/>
    </source>
</evidence>
<feature type="compositionally biased region" description="Basic and acidic residues" evidence="4">
    <location>
        <begin position="232"/>
        <end position="250"/>
    </location>
</feature>
<evidence type="ECO:0000256" key="2">
    <source>
        <dbReference type="ARBA" id="ARBA00023043"/>
    </source>
</evidence>
<dbReference type="PANTHER" id="PTHR24126">
    <property type="entry name" value="ANKYRIN REPEAT, PH AND SEC7 DOMAIN CONTAINING PROTEIN SECG-RELATED"/>
    <property type="match status" value="1"/>
</dbReference>
<feature type="region of interest" description="Disordered" evidence="4">
    <location>
        <begin position="232"/>
        <end position="271"/>
    </location>
</feature>
<evidence type="ECO:0000313" key="5">
    <source>
        <dbReference type="EMBL" id="QDS71502.1"/>
    </source>
</evidence>
<sequence>MTNEERLVFYLQHLEENADRGKKKLADSVLFTAMTHFPGGRHLVTHLLDFGCSPASKITAIADPSNDILSLSEPVEETLTTLIWSIGLDEPKVHEDVCLEILSRGKAVDFNFETETSKISALHLASGAGLDLVVQKLTDLKAPVSRLDPLERSPLFYASRNGCKEAAEMLLGAGCRSDDGSLHEAAREAHEEIVKALLANRHRADFPSPLHLFGDFGLTPLEELCLRAEMVEDEKDEKIEDRSEEETKGVDDEEDVEEEEEEKIEEEDTETGWQEGLYSCIEQLLPAKGANTGRTGNRTILHMAFHNKSHIPALAILLKFPVVWENLNHAVHLYRNAKGLYYSPTKYFESFCLSEHTPEVGQEVLALLKRNKCEDKYYAHTVLQPEGAVGLPLDISQAVDKKARADFEHAEAVARQEELVANKRAQEAEDYHRRLATDKNRHDRIMAQRAEQDAIERAMTSERQSAARSHAEQLARERLGAQKEEARVRQQAHNEEARFRQQALVDNAQQRQAAEAQAYRAEQEHRRIMPAMEVDALRNKLRLEEQVAQQKAEASRAEAQMVQEMLDARQRTADYELRQMREAANYRR</sequence>
<dbReference type="InterPro" id="IPR036770">
    <property type="entry name" value="Ankyrin_rpt-contain_sf"/>
</dbReference>
<accession>A0A517L794</accession>